<protein>
    <submittedName>
        <fullName evidence="2">Uncharacterized protein</fullName>
    </submittedName>
</protein>
<reference evidence="2 3" key="1">
    <citation type="submission" date="2019-02" db="EMBL/GenBank/DDBJ databases">
        <title>Deep-cultivation of Planctomycetes and their phenomic and genomic characterization uncovers novel biology.</title>
        <authorList>
            <person name="Wiegand S."/>
            <person name="Jogler M."/>
            <person name="Boedeker C."/>
            <person name="Pinto D."/>
            <person name="Vollmers J."/>
            <person name="Rivas-Marin E."/>
            <person name="Kohn T."/>
            <person name="Peeters S.H."/>
            <person name="Heuer A."/>
            <person name="Rast P."/>
            <person name="Oberbeckmann S."/>
            <person name="Bunk B."/>
            <person name="Jeske O."/>
            <person name="Meyerdierks A."/>
            <person name="Storesund J.E."/>
            <person name="Kallscheuer N."/>
            <person name="Luecker S."/>
            <person name="Lage O.M."/>
            <person name="Pohl T."/>
            <person name="Merkel B.J."/>
            <person name="Hornburger P."/>
            <person name="Mueller R.-W."/>
            <person name="Bruemmer F."/>
            <person name="Labrenz M."/>
            <person name="Spormann A.M."/>
            <person name="Op den Camp H."/>
            <person name="Overmann J."/>
            <person name="Amann R."/>
            <person name="Jetten M.S.M."/>
            <person name="Mascher T."/>
            <person name="Medema M.H."/>
            <person name="Devos D.P."/>
            <person name="Kaster A.-K."/>
            <person name="Ovreas L."/>
            <person name="Rohde M."/>
            <person name="Galperin M.Y."/>
            <person name="Jogler C."/>
        </authorList>
    </citation>
    <scope>NUCLEOTIDE SEQUENCE [LARGE SCALE GENOMIC DNA]</scope>
    <source>
        <strain evidence="2 3">TBK1r</strain>
    </source>
</reference>
<sequence>MAKTRNTWEKIGKKQGETPRRDASPRSVRFNVLLVVLSQHRIEEAQSMITETRDSTITIERDAASYRLVDVTSEPDKHSPYPELHRDLNTALRQLAFDDFDNEAVLAIVGPGASSVAIDADKLSNRRWSVWTAEGGVCCFVGHFTQKEAAVQAREIEHGGGCPVVASPMLARYN</sequence>
<keyword evidence="3" id="KW-1185">Reference proteome</keyword>
<gene>
    <name evidence="2" type="ORF">TBK1r_03440</name>
</gene>
<feature type="region of interest" description="Disordered" evidence="1">
    <location>
        <begin position="1"/>
        <end position="24"/>
    </location>
</feature>
<evidence type="ECO:0000256" key="1">
    <source>
        <dbReference type="SAM" id="MobiDB-lite"/>
    </source>
</evidence>
<proteinExistence type="predicted"/>
<organism evidence="2 3">
    <name type="scientific">Stieleria magnilauensis</name>
    <dbReference type="NCBI Taxonomy" id="2527963"/>
    <lineage>
        <taxon>Bacteria</taxon>
        <taxon>Pseudomonadati</taxon>
        <taxon>Planctomycetota</taxon>
        <taxon>Planctomycetia</taxon>
        <taxon>Pirellulales</taxon>
        <taxon>Pirellulaceae</taxon>
        <taxon>Stieleria</taxon>
    </lineage>
</organism>
<evidence type="ECO:0000313" key="2">
    <source>
        <dbReference type="EMBL" id="QDV81427.1"/>
    </source>
</evidence>
<name>A0ABX5XHF6_9BACT</name>
<dbReference type="Proteomes" id="UP000318081">
    <property type="component" value="Chromosome"/>
</dbReference>
<evidence type="ECO:0000313" key="3">
    <source>
        <dbReference type="Proteomes" id="UP000318081"/>
    </source>
</evidence>
<dbReference type="EMBL" id="CP036432">
    <property type="protein sequence ID" value="QDV81427.1"/>
    <property type="molecule type" value="Genomic_DNA"/>
</dbReference>
<accession>A0ABX5XHF6</accession>